<dbReference type="InterPro" id="IPR015500">
    <property type="entry name" value="Peptidase_S8_subtilisin-rel"/>
</dbReference>
<dbReference type="EMBL" id="LCUC01000030">
    <property type="protein sequence ID" value="KKY39219.1"/>
    <property type="molecule type" value="Genomic_DNA"/>
</dbReference>
<reference evidence="11 12" key="2">
    <citation type="submission" date="2015-05" db="EMBL/GenBank/DDBJ databases">
        <authorList>
            <person name="Morales-Cruz A."/>
            <person name="Amrine K.C."/>
            <person name="Cantu D."/>
        </authorList>
    </citation>
    <scope>NUCLEOTIDE SEQUENCE [LARGE SCALE GENOMIC DNA]</scope>
    <source>
        <strain evidence="11">DA912</strain>
    </source>
</reference>
<evidence type="ECO:0000256" key="2">
    <source>
        <dbReference type="ARBA" id="ARBA00022670"/>
    </source>
</evidence>
<feature type="chain" id="PRO_5002544644" evidence="8">
    <location>
        <begin position="19"/>
        <end position="443"/>
    </location>
</feature>
<dbReference type="CDD" id="cd04077">
    <property type="entry name" value="Peptidases_S8_PCSK9_ProteinaseK_like"/>
    <property type="match status" value="1"/>
</dbReference>
<evidence type="ECO:0000256" key="7">
    <source>
        <dbReference type="RuleBase" id="RU003355"/>
    </source>
</evidence>
<keyword evidence="5 6" id="KW-0720">Serine protease</keyword>
<name>A0A0G2FZD4_9PEZI</name>
<dbReference type="SUPFAM" id="SSF54897">
    <property type="entry name" value="Protease propeptides/inhibitors"/>
    <property type="match status" value="1"/>
</dbReference>
<dbReference type="Gene3D" id="3.40.50.200">
    <property type="entry name" value="Peptidase S8/S53 domain"/>
    <property type="match status" value="1"/>
</dbReference>
<sequence length="443" mass="46156">MKTSSLVSLLSAVVPALAAPNGLTRRDDPAFIEGKYIVQLKPGTSAEAVTAHHNTVRSLLRRRDGSAGALEETFQIGDFNAYSGSFDDTTLAAISELDEVLAVERDQVIRVDQTEGTSTILSDRALTTQANSIWSLGDLSHLEAGATEYVYDETAGEGTTAYVLDTGIRLSHEEFEGRASFGINAVTGSTTPNGTNSDTDGHGTHVAATIVGKTYGVARKAKVIDVKVFDGNTVTLPSKFLSISPPCQVHSLTSSQGSTSSILTGITWAVNDIVSKGARGKSVLNMSLSGRNIPAMDNAVLAAYNEGVLAVVAAGNEDQPANETSPARLPEAFTVGMTQADRARVSIMEGIYGSSYGPELDVFAPGRDIVSASHLSDTGSRSSTGTSMSSPLVAGLVCYLRGLGGGFGTPKEVTDRILELAIPDAVADPMGSPNLLVNNGSGR</sequence>
<dbReference type="InterPro" id="IPR000209">
    <property type="entry name" value="Peptidase_S8/S53_dom"/>
</dbReference>
<dbReference type="PROSITE" id="PS00136">
    <property type="entry name" value="SUBTILASE_ASP"/>
    <property type="match status" value="1"/>
</dbReference>
<dbReference type="PANTHER" id="PTHR43806">
    <property type="entry name" value="PEPTIDASE S8"/>
    <property type="match status" value="1"/>
</dbReference>
<dbReference type="Proteomes" id="UP000034680">
    <property type="component" value="Unassembled WGS sequence"/>
</dbReference>
<evidence type="ECO:0000259" key="9">
    <source>
        <dbReference type="Pfam" id="PF00082"/>
    </source>
</evidence>
<dbReference type="Pfam" id="PF05922">
    <property type="entry name" value="Inhibitor_I9"/>
    <property type="match status" value="1"/>
</dbReference>
<protein>
    <submittedName>
        <fullName evidence="11">Putative alkaline proteinase</fullName>
    </submittedName>
</protein>
<comment type="caution">
    <text evidence="11">The sequence shown here is derived from an EMBL/GenBank/DDBJ whole genome shotgun (WGS) entry which is preliminary data.</text>
</comment>
<accession>A0A0G2FZD4</accession>
<feature type="signal peptide" evidence="8">
    <location>
        <begin position="1"/>
        <end position="18"/>
    </location>
</feature>
<evidence type="ECO:0000259" key="10">
    <source>
        <dbReference type="Pfam" id="PF05922"/>
    </source>
</evidence>
<keyword evidence="4 6" id="KW-0378">Hydrolase</keyword>
<dbReference type="STRING" id="1214573.A0A0G2FZD4"/>
<evidence type="ECO:0000256" key="1">
    <source>
        <dbReference type="ARBA" id="ARBA00011073"/>
    </source>
</evidence>
<feature type="active site" description="Charge relay system" evidence="6">
    <location>
        <position position="387"/>
    </location>
</feature>
<feature type="domain" description="Peptidase S8/S53" evidence="9">
    <location>
        <begin position="157"/>
        <end position="419"/>
    </location>
</feature>
<reference evidence="11 12" key="1">
    <citation type="submission" date="2015-05" db="EMBL/GenBank/DDBJ databases">
        <title>Distinctive expansion of gene families associated with plant cell wall degradation and secondary metabolism in the genomes of grapevine trunk pathogens.</title>
        <authorList>
            <person name="Lawrence D.P."/>
            <person name="Travadon R."/>
            <person name="Rolshausen P.E."/>
            <person name="Baumgartner K."/>
        </authorList>
    </citation>
    <scope>NUCLEOTIDE SEQUENCE [LARGE SCALE GENOMIC DNA]</scope>
    <source>
        <strain evidence="11">DA912</strain>
    </source>
</reference>
<evidence type="ECO:0000256" key="6">
    <source>
        <dbReference type="PROSITE-ProRule" id="PRU01240"/>
    </source>
</evidence>
<dbReference type="InterPro" id="IPR034193">
    <property type="entry name" value="PCSK9_ProteinaseK-like"/>
</dbReference>
<dbReference type="GO" id="GO:0005576">
    <property type="term" value="C:extracellular region"/>
    <property type="evidence" value="ECO:0007669"/>
    <property type="project" value="UniProtKB-ARBA"/>
</dbReference>
<dbReference type="Pfam" id="PF00082">
    <property type="entry name" value="Peptidase_S8"/>
    <property type="match status" value="1"/>
</dbReference>
<keyword evidence="2 6" id="KW-0645">Protease</keyword>
<gene>
    <name evidence="11" type="ORF">UCDDA912_g00777</name>
</gene>
<proteinExistence type="inferred from homology"/>
<dbReference type="GO" id="GO:0004252">
    <property type="term" value="F:serine-type endopeptidase activity"/>
    <property type="evidence" value="ECO:0007669"/>
    <property type="project" value="UniProtKB-UniRule"/>
</dbReference>
<dbReference type="InterPro" id="IPR023827">
    <property type="entry name" value="Peptidase_S8_Asp-AS"/>
</dbReference>
<evidence type="ECO:0000256" key="3">
    <source>
        <dbReference type="ARBA" id="ARBA00022729"/>
    </source>
</evidence>
<dbReference type="Gene3D" id="3.30.70.80">
    <property type="entry name" value="Peptidase S8 propeptide/proteinase inhibitor I9"/>
    <property type="match status" value="1"/>
</dbReference>
<dbReference type="InterPro" id="IPR036852">
    <property type="entry name" value="Peptidase_S8/S53_dom_sf"/>
</dbReference>
<dbReference type="SUPFAM" id="SSF52743">
    <property type="entry name" value="Subtilisin-like"/>
    <property type="match status" value="1"/>
</dbReference>
<evidence type="ECO:0000313" key="12">
    <source>
        <dbReference type="Proteomes" id="UP000034680"/>
    </source>
</evidence>
<evidence type="ECO:0000256" key="8">
    <source>
        <dbReference type="SAM" id="SignalP"/>
    </source>
</evidence>
<evidence type="ECO:0000313" key="11">
    <source>
        <dbReference type="EMBL" id="KKY39219.1"/>
    </source>
</evidence>
<evidence type="ECO:0000256" key="4">
    <source>
        <dbReference type="ARBA" id="ARBA00022801"/>
    </source>
</evidence>
<keyword evidence="12" id="KW-1185">Reference proteome</keyword>
<dbReference type="AlphaFoldDB" id="A0A0G2FZD4"/>
<feature type="domain" description="Inhibitor I9" evidence="10">
    <location>
        <begin position="35"/>
        <end position="111"/>
    </location>
</feature>
<evidence type="ECO:0000256" key="5">
    <source>
        <dbReference type="ARBA" id="ARBA00022825"/>
    </source>
</evidence>
<feature type="active site" description="Charge relay system" evidence="6">
    <location>
        <position position="202"/>
    </location>
</feature>
<dbReference type="GO" id="GO:0006508">
    <property type="term" value="P:proteolysis"/>
    <property type="evidence" value="ECO:0007669"/>
    <property type="project" value="UniProtKB-KW"/>
</dbReference>
<dbReference type="InterPro" id="IPR023828">
    <property type="entry name" value="Peptidase_S8_Ser-AS"/>
</dbReference>
<dbReference type="OrthoDB" id="206201at2759"/>
<comment type="similarity">
    <text evidence="1 6 7">Belongs to the peptidase S8 family.</text>
</comment>
<organism evidence="11 12">
    <name type="scientific">Diaporthe ampelina</name>
    <dbReference type="NCBI Taxonomy" id="1214573"/>
    <lineage>
        <taxon>Eukaryota</taxon>
        <taxon>Fungi</taxon>
        <taxon>Dikarya</taxon>
        <taxon>Ascomycota</taxon>
        <taxon>Pezizomycotina</taxon>
        <taxon>Sordariomycetes</taxon>
        <taxon>Sordariomycetidae</taxon>
        <taxon>Diaporthales</taxon>
        <taxon>Diaporthaceae</taxon>
        <taxon>Diaporthe</taxon>
    </lineage>
</organism>
<dbReference type="InterPro" id="IPR050131">
    <property type="entry name" value="Peptidase_S8_subtilisin-like"/>
</dbReference>
<dbReference type="InterPro" id="IPR037045">
    <property type="entry name" value="S8pro/Inhibitor_I9_sf"/>
</dbReference>
<dbReference type="PRINTS" id="PR00723">
    <property type="entry name" value="SUBTILISIN"/>
</dbReference>
<feature type="active site" description="Charge relay system" evidence="6">
    <location>
        <position position="165"/>
    </location>
</feature>
<dbReference type="PROSITE" id="PS51892">
    <property type="entry name" value="SUBTILASE"/>
    <property type="match status" value="1"/>
</dbReference>
<dbReference type="InterPro" id="IPR010259">
    <property type="entry name" value="S8pro/Inhibitor_I9"/>
</dbReference>
<dbReference type="PANTHER" id="PTHR43806:SF58">
    <property type="entry name" value="ALKALINE PROTEASE 1-RELATED"/>
    <property type="match status" value="1"/>
</dbReference>
<keyword evidence="3 8" id="KW-0732">Signal</keyword>
<dbReference type="PROSITE" id="PS00138">
    <property type="entry name" value="SUBTILASE_SER"/>
    <property type="match status" value="1"/>
</dbReference>